<dbReference type="InterPro" id="IPR004045">
    <property type="entry name" value="Glutathione_S-Trfase_N"/>
</dbReference>
<accession>A0A1W2TBU5</accession>
<keyword evidence="3" id="KW-1185">Reference proteome</keyword>
<dbReference type="Proteomes" id="UP000054516">
    <property type="component" value="Unassembled WGS sequence"/>
</dbReference>
<dbReference type="Gene3D" id="3.40.30.10">
    <property type="entry name" value="Glutaredoxin"/>
    <property type="match status" value="1"/>
</dbReference>
<sequence>MMPIRQPESPHLFHAIIPSVNIPVSSPLVTMASASASGPLVFYDIVSGPPVRPYAPNPWKTRYALNFKRADFVTEWVDLTEVESTRKRLGADPVRFFADGAPFYTLPVVEDASAGGAVVGDSFDIAVYLDKKYPEAPPLFRHSIGIYAAFNAHIDSIFPTGGILFTDGQPLNPATAEQTKAACCRRFGAKSWNELTVRGDERRKVVATYQTALGEAAKYFRFSDGPFIGGKEPDYADIIVGGWLMFLSLTVAEWVEIRTWHGGVWGKLHDALEPYRGTW</sequence>
<reference evidence="2" key="1">
    <citation type="submission" date="2016-03" db="EMBL/GenBank/DDBJ databases">
        <title>Draft genome sequence of Rosellinia necatrix.</title>
        <authorList>
            <person name="Kanematsu S."/>
        </authorList>
    </citation>
    <scope>NUCLEOTIDE SEQUENCE [LARGE SCALE GENOMIC DNA]</scope>
    <source>
        <strain evidence="2">W97</strain>
    </source>
</reference>
<dbReference type="OrthoDB" id="4951845at2759"/>
<dbReference type="InterPro" id="IPR036282">
    <property type="entry name" value="Glutathione-S-Trfase_C_sf"/>
</dbReference>
<proteinExistence type="predicted"/>
<dbReference type="PROSITE" id="PS50404">
    <property type="entry name" value="GST_NTER"/>
    <property type="match status" value="1"/>
</dbReference>
<keyword evidence="2" id="KW-0808">Transferase</keyword>
<dbReference type="OMA" id="WKSRYAL"/>
<dbReference type="Pfam" id="PF13409">
    <property type="entry name" value="GST_N_2"/>
    <property type="match status" value="1"/>
</dbReference>
<dbReference type="SUPFAM" id="SSF52833">
    <property type="entry name" value="Thioredoxin-like"/>
    <property type="match status" value="1"/>
</dbReference>
<organism evidence="2">
    <name type="scientific">Rosellinia necatrix</name>
    <name type="common">White root-rot fungus</name>
    <dbReference type="NCBI Taxonomy" id="77044"/>
    <lineage>
        <taxon>Eukaryota</taxon>
        <taxon>Fungi</taxon>
        <taxon>Dikarya</taxon>
        <taxon>Ascomycota</taxon>
        <taxon>Pezizomycotina</taxon>
        <taxon>Sordariomycetes</taxon>
        <taxon>Xylariomycetidae</taxon>
        <taxon>Xylariales</taxon>
        <taxon>Xylariaceae</taxon>
        <taxon>Rosellinia</taxon>
    </lineage>
</organism>
<gene>
    <name evidence="2" type="ORF">SAMD00023353_1000960</name>
</gene>
<dbReference type="GO" id="GO:0016740">
    <property type="term" value="F:transferase activity"/>
    <property type="evidence" value="ECO:0007669"/>
    <property type="project" value="UniProtKB-KW"/>
</dbReference>
<protein>
    <submittedName>
        <fullName evidence="2">Putative glutathione s-transferase</fullName>
    </submittedName>
</protein>
<dbReference type="Pfam" id="PF22041">
    <property type="entry name" value="GST_C_7"/>
    <property type="match status" value="1"/>
</dbReference>
<dbReference type="SUPFAM" id="SSF47616">
    <property type="entry name" value="GST C-terminal domain-like"/>
    <property type="match status" value="1"/>
</dbReference>
<dbReference type="InterPro" id="IPR036249">
    <property type="entry name" value="Thioredoxin-like_sf"/>
</dbReference>
<dbReference type="AlphaFoldDB" id="A0A1W2TBU5"/>
<dbReference type="InterPro" id="IPR054416">
    <property type="entry name" value="GST_UstS-like_C"/>
</dbReference>
<dbReference type="Gene3D" id="1.20.1050.10">
    <property type="match status" value="1"/>
</dbReference>
<evidence type="ECO:0000259" key="1">
    <source>
        <dbReference type="PROSITE" id="PS50404"/>
    </source>
</evidence>
<evidence type="ECO:0000313" key="3">
    <source>
        <dbReference type="Proteomes" id="UP000054516"/>
    </source>
</evidence>
<name>A0A1W2TBU5_ROSNE</name>
<evidence type="ECO:0000313" key="2">
    <source>
        <dbReference type="EMBL" id="GAP85415.1"/>
    </source>
</evidence>
<dbReference type="STRING" id="77044.A0A1W2TBU5"/>
<dbReference type="EMBL" id="DF977455">
    <property type="protein sequence ID" value="GAP85415.1"/>
    <property type="molecule type" value="Genomic_DNA"/>
</dbReference>
<feature type="domain" description="GST N-terminal" evidence="1">
    <location>
        <begin position="45"/>
        <end position="137"/>
    </location>
</feature>